<reference evidence="1" key="1">
    <citation type="submission" date="2020-11" db="EMBL/GenBank/DDBJ databases">
        <authorList>
            <consortium name="DOE Joint Genome Institute"/>
            <person name="Ahrendt S."/>
            <person name="Riley R."/>
            <person name="Andreopoulos W."/>
            <person name="Labutti K."/>
            <person name="Pangilinan J."/>
            <person name="Ruiz-Duenas F.J."/>
            <person name="Barrasa J.M."/>
            <person name="Sanchez-Garcia M."/>
            <person name="Camarero S."/>
            <person name="Miyauchi S."/>
            <person name="Serrano A."/>
            <person name="Linde D."/>
            <person name="Babiker R."/>
            <person name="Drula E."/>
            <person name="Ayuso-Fernandez I."/>
            <person name="Pacheco R."/>
            <person name="Padilla G."/>
            <person name="Ferreira P."/>
            <person name="Barriuso J."/>
            <person name="Kellner H."/>
            <person name="Castanera R."/>
            <person name="Alfaro M."/>
            <person name="Ramirez L."/>
            <person name="Pisabarro A.G."/>
            <person name="Kuo A."/>
            <person name="Tritt A."/>
            <person name="Lipzen A."/>
            <person name="He G."/>
            <person name="Yan M."/>
            <person name="Ng V."/>
            <person name="Cullen D."/>
            <person name="Martin F."/>
            <person name="Rosso M.-N."/>
            <person name="Henrissat B."/>
            <person name="Hibbett D."/>
            <person name="Martinez A.T."/>
            <person name="Grigoriev I.V."/>
        </authorList>
    </citation>
    <scope>NUCLEOTIDE SEQUENCE</scope>
    <source>
        <strain evidence="1">AH 40177</strain>
    </source>
</reference>
<protein>
    <submittedName>
        <fullName evidence="1">Uncharacterized protein</fullName>
    </submittedName>
</protein>
<dbReference type="AlphaFoldDB" id="A0A9P5U2M0"/>
<organism evidence="1 2">
    <name type="scientific">Rhodocollybia butyracea</name>
    <dbReference type="NCBI Taxonomy" id="206335"/>
    <lineage>
        <taxon>Eukaryota</taxon>
        <taxon>Fungi</taxon>
        <taxon>Dikarya</taxon>
        <taxon>Basidiomycota</taxon>
        <taxon>Agaricomycotina</taxon>
        <taxon>Agaricomycetes</taxon>
        <taxon>Agaricomycetidae</taxon>
        <taxon>Agaricales</taxon>
        <taxon>Marasmiineae</taxon>
        <taxon>Omphalotaceae</taxon>
        <taxon>Rhodocollybia</taxon>
    </lineage>
</organism>
<comment type="caution">
    <text evidence="1">The sequence shown here is derived from an EMBL/GenBank/DDBJ whole genome shotgun (WGS) entry which is preliminary data.</text>
</comment>
<dbReference type="Proteomes" id="UP000772434">
    <property type="component" value="Unassembled WGS sequence"/>
</dbReference>
<sequence>MCDISHYSGYRDGRYLQEKHIRIIHGGAGSIEPFDIFNVGHLGAQCNVIAGD</sequence>
<keyword evidence="2" id="KW-1185">Reference proteome</keyword>
<accession>A0A9P5U2M0</accession>
<name>A0A9P5U2M0_9AGAR</name>
<dbReference type="EMBL" id="JADNRY010000115">
    <property type="protein sequence ID" value="KAF9064800.1"/>
    <property type="molecule type" value="Genomic_DNA"/>
</dbReference>
<gene>
    <name evidence="1" type="ORF">BDP27DRAFT_1332993</name>
</gene>
<evidence type="ECO:0000313" key="1">
    <source>
        <dbReference type="EMBL" id="KAF9064800.1"/>
    </source>
</evidence>
<proteinExistence type="predicted"/>
<evidence type="ECO:0000313" key="2">
    <source>
        <dbReference type="Proteomes" id="UP000772434"/>
    </source>
</evidence>